<evidence type="ECO:0000256" key="5">
    <source>
        <dbReference type="ARBA" id="ARBA00023122"/>
    </source>
</evidence>
<protein>
    <submittedName>
        <fullName evidence="12">Hemolysin C</fullName>
    </submittedName>
</protein>
<evidence type="ECO:0000256" key="2">
    <source>
        <dbReference type="ARBA" id="ARBA00022692"/>
    </source>
</evidence>
<dbReference type="SUPFAM" id="SSF54631">
    <property type="entry name" value="CBS-domain pair"/>
    <property type="match status" value="1"/>
</dbReference>
<dbReference type="OrthoDB" id="9798188at2"/>
<gene>
    <name evidence="12" type="primary">tlyC_1</name>
    <name evidence="12" type="ORF">L21SP5_01659</name>
</gene>
<dbReference type="KEGG" id="blq:L21SP5_01659"/>
<feature type="domain" description="CBS" evidence="10">
    <location>
        <begin position="274"/>
        <end position="331"/>
    </location>
</feature>
<dbReference type="InterPro" id="IPR046342">
    <property type="entry name" value="CBS_dom_sf"/>
</dbReference>
<keyword evidence="13" id="KW-1185">Reference proteome</keyword>
<accession>A0A0S2HZ80</accession>
<feature type="transmembrane region" description="Helical" evidence="9">
    <location>
        <begin position="6"/>
        <end position="27"/>
    </location>
</feature>
<keyword evidence="6 8" id="KW-0472">Membrane</keyword>
<dbReference type="Proteomes" id="UP000064893">
    <property type="component" value="Chromosome"/>
</dbReference>
<feature type="transmembrane region" description="Helical" evidence="9">
    <location>
        <begin position="94"/>
        <end position="112"/>
    </location>
</feature>
<dbReference type="InterPro" id="IPR002550">
    <property type="entry name" value="CNNM"/>
</dbReference>
<dbReference type="PROSITE" id="PS51371">
    <property type="entry name" value="CBS"/>
    <property type="match status" value="1"/>
</dbReference>
<dbReference type="GO" id="GO:0050660">
    <property type="term" value="F:flavin adenine dinucleotide binding"/>
    <property type="evidence" value="ECO:0007669"/>
    <property type="project" value="InterPro"/>
</dbReference>
<evidence type="ECO:0000259" key="11">
    <source>
        <dbReference type="PROSITE" id="PS51846"/>
    </source>
</evidence>
<dbReference type="PATRIC" id="fig|1307839.3.peg.1757"/>
<dbReference type="RefSeq" id="WP_057952770.1">
    <property type="nucleotide sequence ID" value="NZ_CP013118.1"/>
</dbReference>
<dbReference type="PANTHER" id="PTHR22777">
    <property type="entry name" value="HEMOLYSIN-RELATED"/>
    <property type="match status" value="1"/>
</dbReference>
<dbReference type="CDD" id="cd04590">
    <property type="entry name" value="CBS_pair_CorC_HlyC_assoc"/>
    <property type="match status" value="1"/>
</dbReference>
<dbReference type="SMART" id="SM00116">
    <property type="entry name" value="CBS"/>
    <property type="match status" value="2"/>
</dbReference>
<dbReference type="Gene3D" id="3.10.580.10">
    <property type="entry name" value="CBS-domain"/>
    <property type="match status" value="1"/>
</dbReference>
<dbReference type="PANTHER" id="PTHR22777:SF17">
    <property type="entry name" value="UPF0053 PROTEIN SLL0260"/>
    <property type="match status" value="1"/>
</dbReference>
<evidence type="ECO:0000256" key="6">
    <source>
        <dbReference type="ARBA" id="ARBA00023136"/>
    </source>
</evidence>
<keyword evidence="3" id="KW-0677">Repeat</keyword>
<dbReference type="SUPFAM" id="SSF56176">
    <property type="entry name" value="FAD-binding/transporter-associated domain-like"/>
    <property type="match status" value="1"/>
</dbReference>
<evidence type="ECO:0000256" key="9">
    <source>
        <dbReference type="SAM" id="Phobius"/>
    </source>
</evidence>
<keyword evidence="4 8" id="KW-1133">Transmembrane helix</keyword>
<feature type="transmembrane region" description="Helical" evidence="9">
    <location>
        <begin position="124"/>
        <end position="142"/>
    </location>
</feature>
<dbReference type="EMBL" id="CP013118">
    <property type="protein sequence ID" value="ALO15302.1"/>
    <property type="molecule type" value="Genomic_DNA"/>
</dbReference>
<dbReference type="Pfam" id="PF03471">
    <property type="entry name" value="CorC_HlyC"/>
    <property type="match status" value="1"/>
</dbReference>
<name>A0A0S2HZ80_9BACT</name>
<feature type="transmembrane region" description="Helical" evidence="9">
    <location>
        <begin position="55"/>
        <end position="74"/>
    </location>
</feature>
<sequence>MNYLPWILITLVFSAFFSGMEIAFVSSNKLRIEIDKKRGYLISSFLSVFTRHPSYYIATMLIGNNVALVIYGLAMTGLLNPYLGEVVDSDSGILVLKTLISTIIILFFAEFLPKTIFRVNPNSVLRFFAFPVMFFYSLFYPITRFSTAISSVVLRVLFGVKSSEADSKSVFDRFDLNDLIGEQEDNDDNKPELKKDVKIFRNVLDFGNIRIKECIVPRNELVAVEMQESVETVIRKFKETGFSRLLVYNETIDNIIGYIHTIDMFKKPTELKNIVHSLPIVPESMPANKLLAIFTANSKSIALVVDEFGGTAGVVTLEDLIEEIFGEIEDEHDTVELVEKEIAEHHYVFSGRHEIDYLNERYGLVLPEDDNYETLAGFILHHNEDIPSTNEIIEIGKYRFRITKASGSRIKEVELWLLEA</sequence>
<dbReference type="SMART" id="SM01091">
    <property type="entry name" value="CorC_HlyC"/>
    <property type="match status" value="1"/>
</dbReference>
<dbReference type="InterPro" id="IPR005170">
    <property type="entry name" value="Transptr-assoc_dom"/>
</dbReference>
<organism evidence="12 13">
    <name type="scientific">Salinivirga cyanobacteriivorans</name>
    <dbReference type="NCBI Taxonomy" id="1307839"/>
    <lineage>
        <taxon>Bacteria</taxon>
        <taxon>Pseudomonadati</taxon>
        <taxon>Bacteroidota</taxon>
        <taxon>Bacteroidia</taxon>
        <taxon>Bacteroidales</taxon>
        <taxon>Salinivirgaceae</taxon>
        <taxon>Salinivirga</taxon>
    </lineage>
</organism>
<dbReference type="InterPro" id="IPR016169">
    <property type="entry name" value="FAD-bd_PCMH_sub2"/>
</dbReference>
<evidence type="ECO:0000256" key="8">
    <source>
        <dbReference type="PROSITE-ProRule" id="PRU01193"/>
    </source>
</evidence>
<dbReference type="AlphaFoldDB" id="A0A0S2HZ80"/>
<comment type="subcellular location">
    <subcellularLocation>
        <location evidence="1">Membrane</location>
        <topology evidence="1">Multi-pass membrane protein</topology>
    </subcellularLocation>
</comment>
<dbReference type="GO" id="GO:0005886">
    <property type="term" value="C:plasma membrane"/>
    <property type="evidence" value="ECO:0007669"/>
    <property type="project" value="TreeGrafter"/>
</dbReference>
<dbReference type="Pfam" id="PF00571">
    <property type="entry name" value="CBS"/>
    <property type="match status" value="2"/>
</dbReference>
<dbReference type="STRING" id="1307839.L21SP5_01659"/>
<evidence type="ECO:0000256" key="4">
    <source>
        <dbReference type="ARBA" id="ARBA00022989"/>
    </source>
</evidence>
<dbReference type="InterPro" id="IPR000644">
    <property type="entry name" value="CBS_dom"/>
</dbReference>
<dbReference type="Gene3D" id="3.30.465.10">
    <property type="match status" value="1"/>
</dbReference>
<keyword evidence="5 7" id="KW-0129">CBS domain</keyword>
<evidence type="ECO:0000259" key="10">
    <source>
        <dbReference type="PROSITE" id="PS51371"/>
    </source>
</evidence>
<dbReference type="InterPro" id="IPR036318">
    <property type="entry name" value="FAD-bd_PCMH-like_sf"/>
</dbReference>
<dbReference type="InterPro" id="IPR044751">
    <property type="entry name" value="Ion_transp-like_CBS"/>
</dbReference>
<evidence type="ECO:0000256" key="7">
    <source>
        <dbReference type="PROSITE-ProRule" id="PRU00703"/>
    </source>
</evidence>
<dbReference type="PROSITE" id="PS51846">
    <property type="entry name" value="CNNM"/>
    <property type="match status" value="1"/>
</dbReference>
<evidence type="ECO:0000313" key="13">
    <source>
        <dbReference type="Proteomes" id="UP000064893"/>
    </source>
</evidence>
<evidence type="ECO:0000313" key="12">
    <source>
        <dbReference type="EMBL" id="ALO15302.1"/>
    </source>
</evidence>
<feature type="domain" description="CNNM transmembrane" evidence="11">
    <location>
        <begin position="1"/>
        <end position="184"/>
    </location>
</feature>
<evidence type="ECO:0000256" key="1">
    <source>
        <dbReference type="ARBA" id="ARBA00004141"/>
    </source>
</evidence>
<reference evidence="12 13" key="1">
    <citation type="submission" date="2015-11" db="EMBL/GenBank/DDBJ databases">
        <title>Description and complete genome sequence of a novel strain predominating in hypersaline microbial mats and representing a new family of the Bacteriodetes phylum.</title>
        <authorList>
            <person name="Spring S."/>
            <person name="Bunk B."/>
            <person name="Sproer C."/>
            <person name="Klenk H.-P."/>
        </authorList>
    </citation>
    <scope>NUCLEOTIDE SEQUENCE [LARGE SCALE GENOMIC DNA]</scope>
    <source>
        <strain evidence="12 13">L21-Spi-D4</strain>
    </source>
</reference>
<keyword evidence="2 8" id="KW-0812">Transmembrane</keyword>
<proteinExistence type="predicted"/>
<dbReference type="Pfam" id="PF01595">
    <property type="entry name" value="CNNM"/>
    <property type="match status" value="1"/>
</dbReference>
<evidence type="ECO:0000256" key="3">
    <source>
        <dbReference type="ARBA" id="ARBA00022737"/>
    </source>
</evidence>